<keyword evidence="2" id="KW-1133">Transmembrane helix</keyword>
<evidence type="ECO:0000259" key="3">
    <source>
        <dbReference type="SMART" id="SM01359"/>
    </source>
</evidence>
<reference evidence="5" key="1">
    <citation type="journal article" date="2015" name="Nature">
        <title>rRNA introns, odd ribosomes, and small enigmatic genomes across a large radiation of phyla.</title>
        <authorList>
            <person name="Brown C.T."/>
            <person name="Hug L.A."/>
            <person name="Thomas B.C."/>
            <person name="Sharon I."/>
            <person name="Castelle C.J."/>
            <person name="Singh A."/>
            <person name="Wilkins M.J."/>
            <person name="Williams K.H."/>
            <person name="Banfield J.F."/>
        </authorList>
    </citation>
    <scope>NUCLEOTIDE SEQUENCE [LARGE SCALE GENOMIC DNA]</scope>
</reference>
<keyword evidence="2" id="KW-0472">Membrane</keyword>
<dbReference type="InterPro" id="IPR051802">
    <property type="entry name" value="YfhM-like"/>
</dbReference>
<dbReference type="EMBL" id="LBUU01000002">
    <property type="protein sequence ID" value="KKQ70936.1"/>
    <property type="molecule type" value="Genomic_DNA"/>
</dbReference>
<sequence length="1636" mass="183291">MSQPKKIIIATIGAVLICGLAVSGFLLFAPSKTQGEMAKFSLASENGSGVLIGKNEKLILKTNLDFSEKEIGKLIVFTPSVPLNIKKIKNKVSLANIVNAAEGDNPELANAFEIVPTDLAEGEVYGIEIASTSDIQTDHEYSWAFQVKALFQAVSSLPGDKSSDVPVNTGIEIRFNRDKLKDYADKFLIEPTIAGEFALQYDTLTFIPKGDLLEKTLYTVSLKKGIVRESGEEKTDEDFVFSFETEAKKSDENNKEYIGWVNDYYELQANEKSFFPVYASNSAAPEVTIFKFEESEDFRQEYFRYRNRFGQWSHWNEESYAPEKALKIKSFKPALITDDWRKLIEVPDELANGYYVLEMNYLDRKEYAFAQKSSLAYYYSLLHENSLLWIYDYEKKAPAGNLQISYIDKNGEKAIGASDANGVLEFVTPEGMKAQKEIEKEYPVFFEVKQDGMPSFVIIANDVNLEKSDKYWNHLLTDRPIYQLSDKINFWGAVKGREMELFGKKLTIGLYQNWDTASALQQKEATVSPSGTYSGALDFAGIDPGYYSLVAKYDDDIISRAGLQILSYAKPLYRLEVSTDKENYWTGESVKFKVKAEFFDGTPLANAKLNYDLFWQKETKGQISLDALGQGEVAFTPEYYFNDSDEFWTEYPQSLGIHFSPAKSEEGEISGEKYVSIFGPTLHIQAHAEKVKDSQYKIEAKANKLDIGNDNYIGEAKSGLALSAKIIKNYYLKKEIGEVYDPISKKKNKQYEYELKNETVETINGITDTEGKWVFEKDLPKVEYGWYRIIFSAKDDTGKNIKTAAYVGRDYYPGGQMYLGIKNPDTEANKYPDGYKIGDPINLEAYTQGEGELIDKKIMFYRFTDKMQKVEITENSVISDIFKDEYAPSVRYTAVAVGPDGFLESGTEMIVFDRNEKKLDITIKPDKEGYRPKEKVGLTFNIKDKDKNNVKAALNVSVVDEALFNILPSYQSDILSSVYTPLSSWPISRWTVFRSRFMGAEKGGGSGSGGDIRANFIDVPLFQELQSDENGNAYVEFIAPDNITGWRVSANAFEASKLLAGSNAKIVPVGLPIFTDIVLNKFYLSGDAPVIKLRAFGSGLKDDQTIEFSLKSAELGLDEKIVSSSSEVEILSGALKTGKYKILVGIKQGENSDTIEREISVIDNYFRRGVSEKIEIIGAKTAIPGNPKGFTHVAFVDGGNGKYFSDIINLAYSADLRSDRQAAAYYARKLLEKYFGKNTAEAPLDLSQFYHAGISLLPYGDDDLELSAKLSDIAKENVSGIMLKNYFYSQLDNKKTDIQRIAIALYGLSALGEPVLDRIEYLKNGEDMNNEVRIYLALAMVKLGARESARELYREASKGFGEYKGGVIIKISDDENHNLEITAMAGVLASYLDEKADLEKIWITLSSVDSNKLALELAKMMIIQNELNKSNPEKSEFSYKTASQSGAADLSEGKSLALYLSAEDLKSLEFSDIVGRPVAITYYEILEDPANLVKDANIGITRSYFVAGKETKEFQDGELVQIRLDERIGANAPRGEYDIIDFLPAGLKPITDVYSPYLSNDDSCNPIWHPLKIVDNAVYFSIGEWFIKTDACPHRTLNYYARVVNKGEFRAEPAIIQSADNDRVLNLSEEGAVGIK</sequence>
<name>A0A0G0N1B2_9BACT</name>
<dbReference type="PANTHER" id="PTHR40094">
    <property type="entry name" value="ALPHA-2-MACROGLOBULIN HOMOLOG"/>
    <property type="match status" value="1"/>
</dbReference>
<protein>
    <submittedName>
        <fullName evidence="5">Large extracellular alpha-helical protein</fullName>
    </submittedName>
</protein>
<keyword evidence="1" id="KW-0732">Signal</keyword>
<feature type="domain" description="Alpha-2-macroglobulin bait region" evidence="3">
    <location>
        <begin position="819"/>
        <end position="966"/>
    </location>
</feature>
<keyword evidence="2" id="KW-0812">Transmembrane</keyword>
<dbReference type="InterPro" id="IPR032812">
    <property type="entry name" value="SbsA_Ig"/>
</dbReference>
<dbReference type="InterPro" id="IPR001599">
    <property type="entry name" value="Macroglobln_a2"/>
</dbReference>
<evidence type="ECO:0000256" key="1">
    <source>
        <dbReference type="ARBA" id="ARBA00022729"/>
    </source>
</evidence>
<proteinExistence type="predicted"/>
<evidence type="ECO:0000313" key="5">
    <source>
        <dbReference type="EMBL" id="KKQ70936.1"/>
    </source>
</evidence>
<evidence type="ECO:0000313" key="6">
    <source>
        <dbReference type="Proteomes" id="UP000034022"/>
    </source>
</evidence>
<dbReference type="SMART" id="SM01360">
    <property type="entry name" value="A2M"/>
    <property type="match status" value="1"/>
</dbReference>
<gene>
    <name evidence="5" type="ORF">US91_C0002G0015</name>
</gene>
<evidence type="ECO:0000256" key="2">
    <source>
        <dbReference type="SAM" id="Phobius"/>
    </source>
</evidence>
<feature type="domain" description="Alpha-2-macroglobulin" evidence="4">
    <location>
        <begin position="1019"/>
        <end position="1110"/>
    </location>
</feature>
<dbReference type="InterPro" id="IPR011625">
    <property type="entry name" value="A2M_N_BRD"/>
</dbReference>
<evidence type="ECO:0000259" key="4">
    <source>
        <dbReference type="SMART" id="SM01360"/>
    </source>
</evidence>
<organism evidence="5 6">
    <name type="scientific">Candidatus Falkowbacteria bacterium GW2011_GWE1_38_31</name>
    <dbReference type="NCBI Taxonomy" id="1618638"/>
    <lineage>
        <taxon>Bacteria</taxon>
        <taxon>Candidatus Falkowiibacteriota</taxon>
    </lineage>
</organism>
<dbReference type="PANTHER" id="PTHR40094:SF1">
    <property type="entry name" value="UBIQUITIN DOMAIN-CONTAINING PROTEIN"/>
    <property type="match status" value="1"/>
</dbReference>
<dbReference type="GO" id="GO:0004866">
    <property type="term" value="F:endopeptidase inhibitor activity"/>
    <property type="evidence" value="ECO:0007669"/>
    <property type="project" value="InterPro"/>
</dbReference>
<dbReference type="Pfam" id="PF13205">
    <property type="entry name" value="Big_5"/>
    <property type="match status" value="1"/>
</dbReference>
<dbReference type="SMART" id="SM01359">
    <property type="entry name" value="A2M_N_2"/>
    <property type="match status" value="1"/>
</dbReference>
<accession>A0A0G0N1B2</accession>
<comment type="caution">
    <text evidence="5">The sequence shown here is derived from an EMBL/GenBank/DDBJ whole genome shotgun (WGS) entry which is preliminary data.</text>
</comment>
<feature type="transmembrane region" description="Helical" evidence="2">
    <location>
        <begin position="7"/>
        <end position="29"/>
    </location>
</feature>
<dbReference type="Pfam" id="PF07703">
    <property type="entry name" value="A2M_BRD"/>
    <property type="match status" value="1"/>
</dbReference>
<dbReference type="Proteomes" id="UP000034022">
    <property type="component" value="Unassembled WGS sequence"/>
</dbReference>
<dbReference type="PATRIC" id="fig|1618638.3.peg.227"/>